<evidence type="ECO:0000256" key="1">
    <source>
        <dbReference type="SAM" id="SignalP"/>
    </source>
</evidence>
<dbReference type="RefSeq" id="WP_106144105.1">
    <property type="nucleotide sequence ID" value="NZ_PVYX01000001.1"/>
</dbReference>
<dbReference type="PANTHER" id="PTHR32305:SF15">
    <property type="entry name" value="PROTEIN RHSA-RELATED"/>
    <property type="match status" value="1"/>
</dbReference>
<keyword evidence="4" id="KW-1185">Reference proteome</keyword>
<reference evidence="3 4" key="1">
    <citation type="submission" date="2018-03" db="EMBL/GenBank/DDBJ databases">
        <title>Genomic Encyclopedia of Archaeal and Bacterial Type Strains, Phase II (KMG-II): from individual species to whole genera.</title>
        <authorList>
            <person name="Goeker M."/>
        </authorList>
    </citation>
    <scope>NUCLEOTIDE SEQUENCE [LARGE SCALE GENOMIC DNA]</scope>
    <source>
        <strain evidence="3 4">DSM 25027</strain>
    </source>
</reference>
<protein>
    <submittedName>
        <fullName evidence="3">RHS repeat-associated protein</fullName>
    </submittedName>
</protein>
<dbReference type="NCBIfam" id="TIGR03696">
    <property type="entry name" value="Rhs_assc_core"/>
    <property type="match status" value="1"/>
</dbReference>
<evidence type="ECO:0000313" key="3">
    <source>
        <dbReference type="EMBL" id="PRX57196.1"/>
    </source>
</evidence>
<keyword evidence="1" id="KW-0732">Signal</keyword>
<organism evidence="3 4">
    <name type="scientific">Flagellimonas meridianipacifica</name>
    <dbReference type="NCBI Taxonomy" id="1080225"/>
    <lineage>
        <taxon>Bacteria</taxon>
        <taxon>Pseudomonadati</taxon>
        <taxon>Bacteroidota</taxon>
        <taxon>Flavobacteriia</taxon>
        <taxon>Flavobacteriales</taxon>
        <taxon>Flavobacteriaceae</taxon>
        <taxon>Flagellimonas</taxon>
    </lineage>
</organism>
<dbReference type="Pfam" id="PF20041">
    <property type="entry name" value="DUF6443"/>
    <property type="match status" value="1"/>
</dbReference>
<accession>A0A2T0MI50</accession>
<gene>
    <name evidence="3" type="ORF">CLV81_1199</name>
</gene>
<dbReference type="Gene3D" id="2.180.10.10">
    <property type="entry name" value="RHS repeat-associated core"/>
    <property type="match status" value="2"/>
</dbReference>
<dbReference type="OrthoDB" id="2972467at2"/>
<feature type="signal peptide" evidence="1">
    <location>
        <begin position="1"/>
        <end position="21"/>
    </location>
</feature>
<evidence type="ECO:0000259" key="2">
    <source>
        <dbReference type="Pfam" id="PF20041"/>
    </source>
</evidence>
<dbReference type="Pfam" id="PF11617">
    <property type="entry name" value="Cu-binding_MopE"/>
    <property type="match status" value="3"/>
</dbReference>
<dbReference type="InterPro" id="IPR021655">
    <property type="entry name" value="Put_metal-bd"/>
</dbReference>
<sequence>MKTKISLLTIVLLLVGSTLSAQSIAFYRDNDGDGWGAGNPIYASYPQGQYTATRGGDCNDNDYYINPGRPEVCGDGKDNNCNSQTDENSVAAPPFIQTGGGCGYATVTRTDPPSGVTYYWQNSEFGYSTANSQKTRTFTTGYNVQIFLRGRNDQGCWGPPVGATYSVSAPGPAPATPTVNTSVCGRVTLTRPDPDVNHIFYWQSSATATSTGNSSKTITLTSGSTYYLRSKQKNGPCWSTATTINYTIDQGPLWYVDSDGDGYGGNTSMRACTQPSGYVSNSDDLNDNDRNITNTTGQTFYRDADADTWGGGASIYASYPQGNYTATRTGDCDDNDQFINPDRSEVCGDGKDNNCDGTTDENNPVEPPFIEIGGSCGVATVTRADPPNGLTYFWQDSEFGFSTDHSEKTRTFTQGTNVQIFLKARTNTGNCWGPPVGVTYSVSAPGPPPPAPTADTSVCGQVTLTRPDPNNVLYTYYWQSTPTDESTGNSDKTITLTSGSVYYLRSKQKNGPCWSDAVPVSFTINQGATWYLDSDNDGHAVAGATIQSCTNPGVGYTTTVLPENDCDDSNPSLTVLRVWYEDADNDGLGDPAVPTTDLLCSPPPGFVANNGDNCPTIMDFSNNCNPVVDDGPDLGTDPDVTLSISGNNYVYTRQYQDSLATATNFFTANDDLIQQITYFDGVGRPIQQIGMDTSPQKQDIVTHMEYDDYGRSIKEYLPYVTGQGSIGSLKTGMVSSINSWYNVPKYENTTNPYSEKDLENSPLSRVYKQAAPGNDWAMGNGHEIELEYNTNTTTDNVRQFEVNLTRSGDTYVPALVEPSSIAEYPAGELAKNTTKDENHSSGNDHTTVEFTNKQGQVVLKRTYNNNQPHDTYYVYDDHGNLSFVLPPLMEATSTSIAGINGNLADLGYRYVYDQRNRLVEKQLPGKAKEYIVYNNADQPIMTQDVNQRLTGEWLFTKYDAFGRVAYTGKAVDGRDRPDIQDEVDALSGVTWVAKNNAYTNGGITVGYANTAYPVGTVTEVLTINYYDDYSFNSTHSVSAFDLGSSSMTHGLTTGSRVKVLDIGTDKWITTASYYDGKGRPIYAKTNNTYLGTEDIVESKLDFVGRVLQSRTEHSRNGETIVTLDNFTYDHQGRLLKQTQCVGDATLGYNCNAGAVPVNLSLQGSTVTTDQTASTSITVSPTTTLSGAVVLSIQGNFEAQLIAENGYDELGQLESKKVGGTADATTPLQTVNYTYNVRGWLTGINDTNDTDATLIKNTEDLFAFRIAYNEGPNALYNGNIAKTQWQTQNTDSSLKTYDYTYDALNRIIGATDSMGRFGLSGVQYDKNGNITTLQRQGPVVTLPQWSNNAHFGTMDDLSYSYTGNQLMKVADGAIVDQFGFKDDAVNTTADTNDDYTYDANGNMTKDDNKGIISITHNHLNLPVKVSFNNGGVINYVYDADGMKLKKTVSNGTIIEYANGYVYSGNATTTSIQFFGQPEGYISPDGDNWRYVYQYVDNVGNVRISYTDNPSIPGIPTIIEESNHYPFGVKHKGYNSGGDTALGNDIAQKWKYNSVEFEESFGLNLYEMDLRQYDPTIGRFIAIDPVVHYGQSTYTAFDNNPAFWADPSGADSQKTYLLHSENDYPFRSDVERAKENKPEWDHSISSNAGGGNGDCCPTEYSGPGLVTGNGEEYVNALDGVTITPNGATRTRSGGWTTETERYGYSGSPQMYQKEHGYSREGWEIEHGSSYNTLVSQWTWEEQNRRTLEKLGIFLAYTSTVGEAFLYANPSSYFTRLSTVKAFSYTPRYPMQPIKIHGNSLASPKPTWFYQLYDDTGTFLKNGITSQPIPELRYTKSFMFGKHMRNTQLFPNRRAAYDFEYHMNQILRGPLNKNMH</sequence>
<dbReference type="PANTHER" id="PTHR32305">
    <property type="match status" value="1"/>
</dbReference>
<feature type="chain" id="PRO_5015773382" evidence="1">
    <location>
        <begin position="22"/>
        <end position="1873"/>
    </location>
</feature>
<evidence type="ECO:0000313" key="4">
    <source>
        <dbReference type="Proteomes" id="UP000237640"/>
    </source>
</evidence>
<name>A0A2T0MI50_9FLAO</name>
<dbReference type="InterPro" id="IPR050708">
    <property type="entry name" value="T6SS_VgrG/RHS"/>
</dbReference>
<feature type="domain" description="DUF6443" evidence="2">
    <location>
        <begin position="652"/>
        <end position="790"/>
    </location>
</feature>
<proteinExistence type="predicted"/>
<dbReference type="EMBL" id="PVYX01000001">
    <property type="protein sequence ID" value="PRX57196.1"/>
    <property type="molecule type" value="Genomic_DNA"/>
</dbReference>
<dbReference type="InterPro" id="IPR022385">
    <property type="entry name" value="Rhs_assc_core"/>
</dbReference>
<dbReference type="Proteomes" id="UP000237640">
    <property type="component" value="Unassembled WGS sequence"/>
</dbReference>
<comment type="caution">
    <text evidence="3">The sequence shown here is derived from an EMBL/GenBank/DDBJ whole genome shotgun (WGS) entry which is preliminary data.</text>
</comment>
<dbReference type="InterPro" id="IPR045619">
    <property type="entry name" value="DUF6443"/>
</dbReference>